<protein>
    <submittedName>
        <fullName evidence="1">Uncharacterized protein</fullName>
    </submittedName>
</protein>
<sequence>MPINILLTSGLVFTLGLLFLTVIDPLWGQSKSAKARVVSSNDLTSIIALPNGTIGRIKVGNLTQDSRVMVGVKQRLFSGSNEYQFQFTLLPTEALQPETQIAAQPYMHIQASD</sequence>
<evidence type="ECO:0000313" key="1">
    <source>
        <dbReference type="EMBL" id="WOT05569.1"/>
    </source>
</evidence>
<accession>A0ABZ0JZ36</accession>
<keyword evidence="2" id="KW-1185">Reference proteome</keyword>
<organism evidence="1 2">
    <name type="scientific">Shewanella youngdeokensis</name>
    <dbReference type="NCBI Taxonomy" id="2999068"/>
    <lineage>
        <taxon>Bacteria</taxon>
        <taxon>Pseudomonadati</taxon>
        <taxon>Pseudomonadota</taxon>
        <taxon>Gammaproteobacteria</taxon>
        <taxon>Alteromonadales</taxon>
        <taxon>Shewanellaceae</taxon>
        <taxon>Shewanella</taxon>
    </lineage>
</organism>
<dbReference type="Proteomes" id="UP001529491">
    <property type="component" value="Chromosome"/>
</dbReference>
<evidence type="ECO:0000313" key="2">
    <source>
        <dbReference type="Proteomes" id="UP001529491"/>
    </source>
</evidence>
<proteinExistence type="predicted"/>
<reference evidence="1 2" key="1">
    <citation type="submission" date="2023-10" db="EMBL/GenBank/DDBJ databases">
        <title>Complete genome sequence of Shewanella sp. DAU334.</title>
        <authorList>
            <person name="Lee Y.-S."/>
            <person name="Jeong H.-R."/>
            <person name="Hwang E.-J."/>
            <person name="Choi Y.-L."/>
            <person name="Kim G.-D."/>
        </authorList>
    </citation>
    <scope>NUCLEOTIDE SEQUENCE [LARGE SCALE GENOMIC DNA]</scope>
    <source>
        <strain evidence="1 2">DAU334</strain>
    </source>
</reference>
<gene>
    <name evidence="1" type="ORF">RGE70_01700</name>
</gene>
<dbReference type="EMBL" id="CP136522">
    <property type="protein sequence ID" value="WOT05569.1"/>
    <property type="molecule type" value="Genomic_DNA"/>
</dbReference>
<dbReference type="RefSeq" id="WP_310469832.1">
    <property type="nucleotide sequence ID" value="NZ_CP136522.1"/>
</dbReference>
<name>A0ABZ0JZ36_9GAMM</name>